<dbReference type="KEGG" id="asau:88171715"/>
<evidence type="ECO:0000256" key="1">
    <source>
        <dbReference type="SAM" id="Coils"/>
    </source>
</evidence>
<gene>
    <name evidence="3" type="ORF">PUMCH_000647</name>
</gene>
<evidence type="ECO:0008006" key="5">
    <source>
        <dbReference type="Google" id="ProtNLM"/>
    </source>
</evidence>
<evidence type="ECO:0000313" key="4">
    <source>
        <dbReference type="Proteomes" id="UP001338582"/>
    </source>
</evidence>
<reference evidence="3 4" key="1">
    <citation type="submission" date="2023-10" db="EMBL/GenBank/DDBJ databases">
        <title>Draft Genome Sequence of Candida saopaulonensis from a very Premature Infant with Sepsis.</title>
        <authorList>
            <person name="Ning Y."/>
            <person name="Dai R."/>
            <person name="Xiao M."/>
            <person name="Xu Y."/>
            <person name="Yan Q."/>
            <person name="Zhang L."/>
        </authorList>
    </citation>
    <scope>NUCLEOTIDE SEQUENCE [LARGE SCALE GENOMIC DNA]</scope>
    <source>
        <strain evidence="3 4">19XY460</strain>
    </source>
</reference>
<evidence type="ECO:0000313" key="3">
    <source>
        <dbReference type="EMBL" id="WPK23408.1"/>
    </source>
</evidence>
<accession>A0AAX4H4F8</accession>
<proteinExistence type="predicted"/>
<sequence>MDRTVSPLQHDSTKRRRILSDIANRSVQPIESHTRRKTLGFDLVRIDISNQDKSESLAPKSQLDMKQRGSGIPTLRGPDRYEKLLNISESLNRKCKVNTTHYNYSSTNMNESSRQLIEKLTQELEDLDSEIRQASEDLALVDDEYSHQNMLHRALKTEMTELNNVLRDHEAKFEYLLSQATSKVELKQKKIDVALREYRTKADDSYNNAKFDLENELLNVSVFDDTEDLLQIEELKRKKQTLQNELDDQLELNRKLLEKAEATHETSSKTLEMKLKESMDTEFSKLTEQENLLKSLDDELVKLQESINSQRHLESDLQTQIIAKEELIHNYSAVRGDWQAQLHDLNGELRNYNQSESDWSQEVQKAKADHDREQKKLKNYTKTRRALEYALFQYGKSRKSFLIIPKMSPESQTFQEFDKIIETAQLSEKASMEWQLHTQESLRKSMTAMIFSGSTQTSCLEFIKDALTHLLEGSQSKRFSGYTYEFFIQSVRITNKRLVDLFNRSSEIVLNLKGDHMNLVSQKMSVSGPHDIDTAFQNITLDEHPSLHLFTIIGTQKAGEPECFRSSLCLVDISKASLAEQSVMLTGTSGNIELQVLLKHILKYQKCLSICELDDIDSLDAKNLAQAIQHFNS</sequence>
<feature type="region of interest" description="Disordered" evidence="2">
    <location>
        <begin position="53"/>
        <end position="77"/>
    </location>
</feature>
<feature type="coiled-coil region" evidence="1">
    <location>
        <begin position="232"/>
        <end position="313"/>
    </location>
</feature>
<dbReference type="GeneID" id="88171715"/>
<evidence type="ECO:0000256" key="2">
    <source>
        <dbReference type="SAM" id="MobiDB-lite"/>
    </source>
</evidence>
<dbReference type="AlphaFoldDB" id="A0AAX4H4F8"/>
<organism evidence="3 4">
    <name type="scientific">Australozyma saopauloensis</name>
    <dbReference type="NCBI Taxonomy" id="291208"/>
    <lineage>
        <taxon>Eukaryota</taxon>
        <taxon>Fungi</taxon>
        <taxon>Dikarya</taxon>
        <taxon>Ascomycota</taxon>
        <taxon>Saccharomycotina</taxon>
        <taxon>Pichiomycetes</taxon>
        <taxon>Metschnikowiaceae</taxon>
        <taxon>Australozyma</taxon>
    </lineage>
</organism>
<keyword evidence="1" id="KW-0175">Coiled coil</keyword>
<protein>
    <recommendedName>
        <fullName evidence="5">Spindle pole body-associated protein Vik1/Cik1 microtubule binding domain-containing protein</fullName>
    </recommendedName>
</protein>
<dbReference type="EMBL" id="CP138894">
    <property type="protein sequence ID" value="WPK23408.1"/>
    <property type="molecule type" value="Genomic_DNA"/>
</dbReference>
<dbReference type="Proteomes" id="UP001338582">
    <property type="component" value="Chromosome 1"/>
</dbReference>
<feature type="coiled-coil region" evidence="1">
    <location>
        <begin position="110"/>
        <end position="172"/>
    </location>
</feature>
<keyword evidence="4" id="KW-1185">Reference proteome</keyword>
<dbReference type="RefSeq" id="XP_062875794.1">
    <property type="nucleotide sequence ID" value="XM_063019724.1"/>
</dbReference>
<name>A0AAX4H4F8_9ASCO</name>